<comment type="caution">
    <text evidence="1">The sequence shown here is derived from an EMBL/GenBank/DDBJ whole genome shotgun (WGS) entry which is preliminary data.</text>
</comment>
<name>A0ABQ1ECJ2_9CLOT</name>
<accession>A0ABQ1ECJ2</accession>
<keyword evidence="2" id="KW-1185">Reference proteome</keyword>
<gene>
    <name evidence="1" type="ORF">CSC2_30480</name>
</gene>
<dbReference type="EMBL" id="BMBA01000003">
    <property type="protein sequence ID" value="GFZ32522.1"/>
    <property type="molecule type" value="Genomic_DNA"/>
</dbReference>
<dbReference type="Proteomes" id="UP000663802">
    <property type="component" value="Unassembled WGS sequence"/>
</dbReference>
<organism evidence="1 2">
    <name type="scientific">Clostridium zeae</name>
    <dbReference type="NCBI Taxonomy" id="2759022"/>
    <lineage>
        <taxon>Bacteria</taxon>
        <taxon>Bacillati</taxon>
        <taxon>Bacillota</taxon>
        <taxon>Clostridia</taxon>
        <taxon>Eubacteriales</taxon>
        <taxon>Clostridiaceae</taxon>
        <taxon>Clostridium</taxon>
    </lineage>
</organism>
<sequence length="42" mass="4842">MISKALMPILYNGVKFKVAIDHKPIEATVKIRERMKFAILVK</sequence>
<evidence type="ECO:0000313" key="1">
    <source>
        <dbReference type="EMBL" id="GFZ32522.1"/>
    </source>
</evidence>
<protein>
    <submittedName>
        <fullName evidence="1">Uncharacterized protein</fullName>
    </submittedName>
</protein>
<evidence type="ECO:0000313" key="2">
    <source>
        <dbReference type="Proteomes" id="UP000663802"/>
    </source>
</evidence>
<reference evidence="1 2" key="1">
    <citation type="journal article" date="2021" name="Int. J. Syst. Evol. Microbiol.">
        <title>Clostridium zeae sp. nov., isolated from corn silage.</title>
        <authorList>
            <person name="Kobayashi H."/>
            <person name="Tanizawa Y."/>
            <person name="Yagura M."/>
            <person name="Sakamoto M."/>
            <person name="Ohkuma M."/>
            <person name="Tohno M."/>
        </authorList>
    </citation>
    <scope>NUCLEOTIDE SEQUENCE [LARGE SCALE GENOMIC DNA]</scope>
    <source>
        <strain evidence="1 2">CSC2</strain>
    </source>
</reference>
<proteinExistence type="predicted"/>